<evidence type="ECO:0000256" key="1">
    <source>
        <dbReference type="ARBA" id="ARBA00004240"/>
    </source>
</evidence>
<organism evidence="7 8">
    <name type="scientific">Linum tenue</name>
    <dbReference type="NCBI Taxonomy" id="586396"/>
    <lineage>
        <taxon>Eukaryota</taxon>
        <taxon>Viridiplantae</taxon>
        <taxon>Streptophyta</taxon>
        <taxon>Embryophyta</taxon>
        <taxon>Tracheophyta</taxon>
        <taxon>Spermatophyta</taxon>
        <taxon>Magnoliopsida</taxon>
        <taxon>eudicotyledons</taxon>
        <taxon>Gunneridae</taxon>
        <taxon>Pentapetalae</taxon>
        <taxon>rosids</taxon>
        <taxon>fabids</taxon>
        <taxon>Malpighiales</taxon>
        <taxon>Linaceae</taxon>
        <taxon>Linum</taxon>
    </lineage>
</organism>
<comment type="caution">
    <text evidence="7">The sequence shown here is derived from an EMBL/GenBank/DDBJ whole genome shotgun (WGS) entry which is preliminary data.</text>
</comment>
<dbReference type="PANTHER" id="PTHR12136:SF100">
    <property type="entry name" value="PROTEIN ENHANCED DISEASE RESISTANCE 2-LIKE"/>
    <property type="match status" value="1"/>
</dbReference>
<dbReference type="Proteomes" id="UP001154282">
    <property type="component" value="Unassembled WGS sequence"/>
</dbReference>
<keyword evidence="2" id="KW-0256">Endoplasmic reticulum</keyword>
<evidence type="ECO:0000313" key="8">
    <source>
        <dbReference type="Proteomes" id="UP001154282"/>
    </source>
</evidence>
<evidence type="ECO:0000259" key="4">
    <source>
        <dbReference type="PROSITE" id="PS50003"/>
    </source>
</evidence>
<keyword evidence="8" id="KW-1185">Reference proteome</keyword>
<dbReference type="Pfam" id="PF07059">
    <property type="entry name" value="EDR2_C"/>
    <property type="match status" value="1"/>
</dbReference>
<dbReference type="PROSITE" id="PS50003">
    <property type="entry name" value="PH_DOMAIN"/>
    <property type="match status" value="1"/>
</dbReference>
<sequence>MSKVIYEGWMVRYGRRKIGRSFIHMRYFVLEPRVLAYYKKKPQDNQVPIKTLLIDGNCRVEDRGLKTHHGLMVYVLSVYNQKEKYHRITMAAFNIQEALIWKEKIQFVIDQHQESQVPNGNKYVSFEYKSGMDNGRAASSSDHESQFSAQEDEDDSNPNLLRRTTIGNGPPDSVFDWTREIDLELTNQNANNQAFSRKHWRLLQCQNGLRIFEELLEVEYLPRSCSRAMKAVGVVEATCEEIFEQVMSMDGTRFEWDCSFQYGSLVEEVDGHTAILYHRLQLDWFSTVVWPRDLCYVRYWRRNDDGSYVVLFRSRDHENCGPQPGYVRAHVESGGFNISPLKPRNGRPRSQVQHLIQIDLKGWGVGYISSFQQHCLLQMLNSVAGLREWFAQTDERGAPPRIPVMVNMASASVSSKKSLKLQDSSDQINTAGRNSAMLDEYSDDDEEFQIAEDEQEVGWFLRGISQYEALEEEPGDKIDLSWFVGNLRYDEREKARDCWKVSDGNNFRVRSKNFCFDKTKIPAGKHLMDLVAVDWFKDTKRMDHVARRQGCAAQVASEKGLFTVVFNLQVPGSTHYSMVFYFVTKALVPGSLLQRFVDGDDEFRNSRFKLIPSVPKGSWIVRQSVGSTPCLLGKAVDCNYIRGPKYLEVDVDIGSSTVANGVLGLVVGVITTLVVDMAFLVQANATDELPERLIGAVRVSHIELSSAIVPNLDPS</sequence>
<evidence type="ECO:0000256" key="2">
    <source>
        <dbReference type="ARBA" id="ARBA00022824"/>
    </source>
</evidence>
<dbReference type="SUPFAM" id="SSF55961">
    <property type="entry name" value="Bet v1-like"/>
    <property type="match status" value="1"/>
</dbReference>
<dbReference type="EMBL" id="CAMGYJ010000009">
    <property type="protein sequence ID" value="CAI0470872.1"/>
    <property type="molecule type" value="Genomic_DNA"/>
</dbReference>
<dbReference type="InterPro" id="IPR001849">
    <property type="entry name" value="PH_domain"/>
</dbReference>
<evidence type="ECO:0008006" key="9">
    <source>
        <dbReference type="Google" id="ProtNLM"/>
    </source>
</evidence>
<dbReference type="CDD" id="cd00177">
    <property type="entry name" value="START"/>
    <property type="match status" value="1"/>
</dbReference>
<feature type="region of interest" description="Disordered" evidence="3">
    <location>
        <begin position="134"/>
        <end position="173"/>
    </location>
</feature>
<dbReference type="Gene3D" id="2.30.29.30">
    <property type="entry name" value="Pleckstrin-homology domain (PH domain)/Phosphotyrosine-binding domain (PTB)"/>
    <property type="match status" value="1"/>
</dbReference>
<dbReference type="InterPro" id="IPR011993">
    <property type="entry name" value="PH-like_dom_sf"/>
</dbReference>
<dbReference type="Pfam" id="PF01852">
    <property type="entry name" value="START"/>
    <property type="match status" value="1"/>
</dbReference>
<dbReference type="InterPro" id="IPR002913">
    <property type="entry name" value="START_lipid-bd_dom"/>
</dbReference>
<dbReference type="InterPro" id="IPR009769">
    <property type="entry name" value="EDR2_C"/>
</dbReference>
<dbReference type="InterPro" id="IPR045096">
    <property type="entry name" value="EDR2-like"/>
</dbReference>
<dbReference type="SUPFAM" id="SSF50729">
    <property type="entry name" value="PH domain-like"/>
    <property type="match status" value="1"/>
</dbReference>
<dbReference type="PANTHER" id="PTHR12136">
    <property type="entry name" value="ENHANCED DISEASE RESISTANCE-RELATED"/>
    <property type="match status" value="1"/>
</dbReference>
<feature type="domain" description="START" evidence="5">
    <location>
        <begin position="200"/>
        <end position="362"/>
    </location>
</feature>
<dbReference type="GO" id="GO:0005783">
    <property type="term" value="C:endoplasmic reticulum"/>
    <property type="evidence" value="ECO:0007669"/>
    <property type="project" value="UniProtKB-SubCell"/>
</dbReference>
<evidence type="ECO:0000256" key="3">
    <source>
        <dbReference type="SAM" id="MobiDB-lite"/>
    </source>
</evidence>
<dbReference type="EMBL" id="CAMGYJ010000009">
    <property type="protein sequence ID" value="CAI0473040.1"/>
    <property type="molecule type" value="Genomic_DNA"/>
</dbReference>
<protein>
    <recommendedName>
        <fullName evidence="9">Protein ENHANCED DISEASE RESISTANCE 2-like</fullName>
    </recommendedName>
</protein>
<dbReference type="InterPro" id="IPR023393">
    <property type="entry name" value="START-like_dom_sf"/>
</dbReference>
<accession>A0AAV0PR43</accession>
<dbReference type="SMART" id="SM00234">
    <property type="entry name" value="START"/>
    <property type="match status" value="1"/>
</dbReference>
<dbReference type="Gene3D" id="3.30.530.20">
    <property type="match status" value="1"/>
</dbReference>
<gene>
    <name evidence="6" type="ORF">LITE_LOCUS38711</name>
    <name evidence="7" type="ORF">LITE_LOCUS39492</name>
</gene>
<reference evidence="7" key="1">
    <citation type="submission" date="2022-08" db="EMBL/GenBank/DDBJ databases">
        <authorList>
            <person name="Gutierrez-Valencia J."/>
        </authorList>
    </citation>
    <scope>NUCLEOTIDE SEQUENCE</scope>
</reference>
<dbReference type="GO" id="GO:0008289">
    <property type="term" value="F:lipid binding"/>
    <property type="evidence" value="ECO:0007669"/>
    <property type="project" value="InterPro"/>
</dbReference>
<dbReference type="AlphaFoldDB" id="A0AAV0PR43"/>
<comment type="subcellular location">
    <subcellularLocation>
        <location evidence="1">Endoplasmic reticulum</location>
    </subcellularLocation>
</comment>
<dbReference type="PROSITE" id="PS50848">
    <property type="entry name" value="START"/>
    <property type="match status" value="1"/>
</dbReference>
<proteinExistence type="predicted"/>
<feature type="domain" description="PH" evidence="4">
    <location>
        <begin position="3"/>
        <end position="110"/>
    </location>
</feature>
<evidence type="ECO:0000259" key="5">
    <source>
        <dbReference type="PROSITE" id="PS50848"/>
    </source>
</evidence>
<dbReference type="SMART" id="SM00233">
    <property type="entry name" value="PH"/>
    <property type="match status" value="1"/>
</dbReference>
<evidence type="ECO:0000313" key="6">
    <source>
        <dbReference type="EMBL" id="CAI0470872.1"/>
    </source>
</evidence>
<name>A0AAV0PR43_9ROSI</name>
<dbReference type="Pfam" id="PF00169">
    <property type="entry name" value="PH"/>
    <property type="match status" value="1"/>
</dbReference>
<evidence type="ECO:0000313" key="7">
    <source>
        <dbReference type="EMBL" id="CAI0473040.1"/>
    </source>
</evidence>